<dbReference type="GO" id="GO:0004364">
    <property type="term" value="F:glutathione transferase activity"/>
    <property type="evidence" value="ECO:0007669"/>
    <property type="project" value="UniProtKB-EC"/>
</dbReference>
<reference evidence="11" key="1">
    <citation type="submission" date="2025-08" db="UniProtKB">
        <authorList>
            <consortium name="RefSeq"/>
        </authorList>
    </citation>
    <scope>IDENTIFICATION</scope>
    <source>
        <tissue evidence="11">Fruit stalk</tissue>
    </source>
</reference>
<dbReference type="CDD" id="cd03185">
    <property type="entry name" value="GST_C_Tau"/>
    <property type="match status" value="1"/>
</dbReference>
<dbReference type="Pfam" id="PF02798">
    <property type="entry name" value="GST_N"/>
    <property type="match status" value="1"/>
</dbReference>
<evidence type="ECO:0000256" key="1">
    <source>
        <dbReference type="ARBA" id="ARBA00004514"/>
    </source>
</evidence>
<dbReference type="PANTHER" id="PTHR11260">
    <property type="entry name" value="GLUTATHIONE S-TRANSFERASE, GST, SUPERFAMILY, GST DOMAIN CONTAINING"/>
    <property type="match status" value="1"/>
</dbReference>
<accession>A0A6P5WWP8</accession>
<evidence type="ECO:0000256" key="5">
    <source>
        <dbReference type="ARBA" id="ARBA00022679"/>
    </source>
</evidence>
<dbReference type="GO" id="GO:0005829">
    <property type="term" value="C:cytosol"/>
    <property type="evidence" value="ECO:0007669"/>
    <property type="project" value="UniProtKB-SubCell"/>
</dbReference>
<dbReference type="Gene3D" id="1.20.1050.10">
    <property type="match status" value="1"/>
</dbReference>
<name>A0A6P5WWP8_DURZI</name>
<evidence type="ECO:0000256" key="6">
    <source>
        <dbReference type="ARBA" id="ARBA00025743"/>
    </source>
</evidence>
<organism evidence="10 11">
    <name type="scientific">Durio zibethinus</name>
    <name type="common">Durian</name>
    <dbReference type="NCBI Taxonomy" id="66656"/>
    <lineage>
        <taxon>Eukaryota</taxon>
        <taxon>Viridiplantae</taxon>
        <taxon>Streptophyta</taxon>
        <taxon>Embryophyta</taxon>
        <taxon>Tracheophyta</taxon>
        <taxon>Spermatophyta</taxon>
        <taxon>Magnoliopsida</taxon>
        <taxon>eudicotyledons</taxon>
        <taxon>Gunneridae</taxon>
        <taxon>Pentapetalae</taxon>
        <taxon>rosids</taxon>
        <taxon>malvids</taxon>
        <taxon>Malvales</taxon>
        <taxon>Malvaceae</taxon>
        <taxon>Helicteroideae</taxon>
        <taxon>Durio</taxon>
    </lineage>
</organism>
<dbReference type="AlphaFoldDB" id="A0A6P5WWP8"/>
<dbReference type="FunFam" id="1.20.1050.10:FF:000012">
    <property type="entry name" value="Tau class glutathione S-transferase"/>
    <property type="match status" value="1"/>
</dbReference>
<dbReference type="PROSITE" id="PS50404">
    <property type="entry name" value="GST_NTER"/>
    <property type="match status" value="1"/>
</dbReference>
<dbReference type="InterPro" id="IPR036282">
    <property type="entry name" value="Glutathione-S-Trfase_C_sf"/>
</dbReference>
<dbReference type="PANTHER" id="PTHR11260:SF729">
    <property type="entry name" value="GLUTATHIONE TRANSFERASE"/>
    <property type="match status" value="1"/>
</dbReference>
<comment type="catalytic activity">
    <reaction evidence="7">
        <text>RX + glutathione = an S-substituted glutathione + a halide anion + H(+)</text>
        <dbReference type="Rhea" id="RHEA:16437"/>
        <dbReference type="ChEBI" id="CHEBI:15378"/>
        <dbReference type="ChEBI" id="CHEBI:16042"/>
        <dbReference type="ChEBI" id="CHEBI:17792"/>
        <dbReference type="ChEBI" id="CHEBI:57925"/>
        <dbReference type="ChEBI" id="CHEBI:90779"/>
        <dbReference type="EC" id="2.5.1.18"/>
    </reaction>
</comment>
<dbReference type="GO" id="GO:0009407">
    <property type="term" value="P:toxin catabolic process"/>
    <property type="evidence" value="ECO:0007669"/>
    <property type="project" value="UniProtKB-ARBA"/>
</dbReference>
<dbReference type="Proteomes" id="UP000515121">
    <property type="component" value="Unplaced"/>
</dbReference>
<dbReference type="PROSITE" id="PS50405">
    <property type="entry name" value="GST_CTER"/>
    <property type="match status" value="1"/>
</dbReference>
<dbReference type="Gene3D" id="3.40.30.10">
    <property type="entry name" value="Glutaredoxin"/>
    <property type="match status" value="1"/>
</dbReference>
<dbReference type="SUPFAM" id="SSF47616">
    <property type="entry name" value="GST C-terminal domain-like"/>
    <property type="match status" value="1"/>
</dbReference>
<keyword evidence="3" id="KW-0963">Cytoplasm</keyword>
<evidence type="ECO:0000256" key="2">
    <source>
        <dbReference type="ARBA" id="ARBA00012452"/>
    </source>
</evidence>
<dbReference type="OrthoDB" id="4951845at2759"/>
<evidence type="ECO:0000256" key="7">
    <source>
        <dbReference type="ARBA" id="ARBA00047960"/>
    </source>
</evidence>
<dbReference type="SFLD" id="SFLDS00019">
    <property type="entry name" value="Glutathione_Transferase_(cytos"/>
    <property type="match status" value="1"/>
</dbReference>
<keyword evidence="4" id="KW-0216">Detoxification</keyword>
<dbReference type="SFLD" id="SFLDG00358">
    <property type="entry name" value="Main_(cytGST)"/>
    <property type="match status" value="1"/>
</dbReference>
<feature type="domain" description="GST N-terminal" evidence="8">
    <location>
        <begin position="11"/>
        <end position="90"/>
    </location>
</feature>
<evidence type="ECO:0000256" key="3">
    <source>
        <dbReference type="ARBA" id="ARBA00022490"/>
    </source>
</evidence>
<dbReference type="FunFam" id="3.40.30.10:FF:000014">
    <property type="entry name" value="Tau class glutathione S-transferase"/>
    <property type="match status" value="1"/>
</dbReference>
<evidence type="ECO:0000313" key="10">
    <source>
        <dbReference type="Proteomes" id="UP000515121"/>
    </source>
</evidence>
<dbReference type="CDD" id="cd03058">
    <property type="entry name" value="GST_N_Tau"/>
    <property type="match status" value="1"/>
</dbReference>
<sequence length="228" mass="26552">MKDDIANNMSEEVKLFKTWSTPYGLRVVWALKLKGIQYKAIDEDLSNKSALLLRFNPVHKKVPVLVHNGKPISESLVILEYIDETWKQNPILPEDPFEKARARFWGKFNDEKLIPSIWDAFSREGKEQEDAFVAIMENLKFVEEELKGKKFFGGEKIGLADLAFGSLANLIYVFEELTGLKLVDERYPLLSAWMQKFSELPIIKDNWPPHDKMIIKYQALYEKYHPTK</sequence>
<comment type="similarity">
    <text evidence="6">Belongs to the GST superfamily. Tau family.</text>
</comment>
<keyword evidence="5" id="KW-0808">Transferase</keyword>
<dbReference type="GO" id="GO:0006749">
    <property type="term" value="P:glutathione metabolic process"/>
    <property type="evidence" value="ECO:0007669"/>
    <property type="project" value="InterPro"/>
</dbReference>
<evidence type="ECO:0000256" key="4">
    <source>
        <dbReference type="ARBA" id="ARBA00022575"/>
    </source>
</evidence>
<dbReference type="SUPFAM" id="SSF52833">
    <property type="entry name" value="Thioredoxin-like"/>
    <property type="match status" value="1"/>
</dbReference>
<feature type="domain" description="GST C-terminal" evidence="9">
    <location>
        <begin position="95"/>
        <end position="227"/>
    </location>
</feature>
<gene>
    <name evidence="11" type="primary">LOC111277767</name>
</gene>
<dbReference type="InterPro" id="IPR045073">
    <property type="entry name" value="Omega/Tau-like"/>
</dbReference>
<evidence type="ECO:0000313" key="11">
    <source>
        <dbReference type="RefSeq" id="XP_022719921.1"/>
    </source>
</evidence>
<dbReference type="InterPro" id="IPR036249">
    <property type="entry name" value="Thioredoxin-like_sf"/>
</dbReference>
<proteinExistence type="inferred from homology"/>
<dbReference type="InterPro" id="IPR004046">
    <property type="entry name" value="GST_C"/>
</dbReference>
<dbReference type="SFLD" id="SFLDG01152">
    <property type="entry name" value="Main.3:_Omega-_and_Tau-like"/>
    <property type="match status" value="1"/>
</dbReference>
<dbReference type="InterPro" id="IPR010987">
    <property type="entry name" value="Glutathione-S-Trfase_C-like"/>
</dbReference>
<dbReference type="InterPro" id="IPR004045">
    <property type="entry name" value="Glutathione_S-Trfase_N"/>
</dbReference>
<dbReference type="RefSeq" id="XP_022719921.1">
    <property type="nucleotide sequence ID" value="XM_022864186.1"/>
</dbReference>
<evidence type="ECO:0000259" key="9">
    <source>
        <dbReference type="PROSITE" id="PS50405"/>
    </source>
</evidence>
<dbReference type="KEGG" id="dzi:111277767"/>
<evidence type="ECO:0000259" key="8">
    <source>
        <dbReference type="PROSITE" id="PS50404"/>
    </source>
</evidence>
<dbReference type="InterPro" id="IPR040079">
    <property type="entry name" value="Glutathione_S-Trfase"/>
</dbReference>
<dbReference type="Pfam" id="PF00043">
    <property type="entry name" value="GST_C"/>
    <property type="match status" value="1"/>
</dbReference>
<comment type="subcellular location">
    <subcellularLocation>
        <location evidence="1">Cytoplasm</location>
        <location evidence="1">Cytosol</location>
    </subcellularLocation>
</comment>
<dbReference type="InterPro" id="IPR045074">
    <property type="entry name" value="GST_C_Tau"/>
</dbReference>
<protein>
    <recommendedName>
        <fullName evidence="2">glutathione transferase</fullName>
        <ecNumber evidence="2">2.5.1.18</ecNumber>
    </recommendedName>
</protein>
<dbReference type="GeneID" id="111277767"/>
<keyword evidence="10" id="KW-1185">Reference proteome</keyword>
<dbReference type="EC" id="2.5.1.18" evidence="2"/>